<dbReference type="GO" id="GO:0110051">
    <property type="term" value="P:metabolite repair"/>
    <property type="evidence" value="ECO:0007669"/>
    <property type="project" value="TreeGrafter"/>
</dbReference>
<comment type="function">
    <text evidence="14 18">Bifunctional enzyme that catalyzes the epimerization of the S- and R-forms of NAD(P)HX and the dehydration of the S-form of NAD(P)HX at the expense of ADP, which is converted to AMP. This allows the repair of both epimers of NAD(P)HX, a damaged form of NAD(P)H that is a result of enzymatic or heat-dependent hydration.</text>
</comment>
<evidence type="ECO:0000256" key="12">
    <source>
        <dbReference type="ARBA" id="ARBA00023239"/>
    </source>
</evidence>
<dbReference type="PROSITE" id="PS51383">
    <property type="entry name" value="YJEF_C_3"/>
    <property type="match status" value="1"/>
</dbReference>
<dbReference type="InterPro" id="IPR029056">
    <property type="entry name" value="Ribokinase-like"/>
</dbReference>
<gene>
    <name evidence="17" type="primary">nnrD</name>
    <name evidence="21" type="ORF">GGG17_08300</name>
</gene>
<name>A0A6I3IPV5_9MICO</name>
<dbReference type="HAMAP" id="MF_01965">
    <property type="entry name" value="NADHX_dehydratase"/>
    <property type="match status" value="1"/>
</dbReference>
<reference evidence="21 22" key="1">
    <citation type="submission" date="2019-11" db="EMBL/GenBank/DDBJ databases">
        <title>Whole genome sequencing identifies a novel species of the genus Arsenicicoccus isolated from human blood.</title>
        <authorList>
            <person name="Jeong J.H."/>
            <person name="Kweon O.J."/>
            <person name="Kim H.R."/>
            <person name="Kim T.-H."/>
            <person name="Ha S.-M."/>
            <person name="Lee M.-K."/>
        </authorList>
    </citation>
    <scope>NUCLEOTIDE SEQUENCE [LARGE SCALE GENOMIC DNA]</scope>
    <source>
        <strain evidence="21 22">MKL-02</strain>
    </source>
</reference>
<keyword evidence="13" id="KW-0511">Multifunctional enzyme</keyword>
<dbReference type="Gene3D" id="3.40.1190.20">
    <property type="match status" value="1"/>
</dbReference>
<keyword evidence="5 18" id="KW-0479">Metal-binding</keyword>
<evidence type="ECO:0000313" key="22">
    <source>
        <dbReference type="Proteomes" id="UP000431092"/>
    </source>
</evidence>
<evidence type="ECO:0000256" key="13">
    <source>
        <dbReference type="ARBA" id="ARBA00023268"/>
    </source>
</evidence>
<evidence type="ECO:0000259" key="20">
    <source>
        <dbReference type="PROSITE" id="PS51385"/>
    </source>
</evidence>
<dbReference type="InterPro" id="IPR030677">
    <property type="entry name" value="Nnr"/>
</dbReference>
<dbReference type="InterPro" id="IPR004443">
    <property type="entry name" value="YjeF_N_dom"/>
</dbReference>
<dbReference type="PIRSF" id="PIRSF017184">
    <property type="entry name" value="Nnr"/>
    <property type="match status" value="1"/>
</dbReference>
<evidence type="ECO:0000256" key="2">
    <source>
        <dbReference type="ARBA" id="ARBA00000909"/>
    </source>
</evidence>
<comment type="cofactor">
    <cofactor evidence="18">
        <name>K(+)</name>
        <dbReference type="ChEBI" id="CHEBI:29103"/>
    </cofactor>
    <text evidence="18">Binds 1 potassium ion per subunit.</text>
</comment>
<feature type="binding site" evidence="17">
    <location>
        <position position="386"/>
    </location>
    <ligand>
        <name>(6S)-NADPHX</name>
        <dbReference type="ChEBI" id="CHEBI:64076"/>
    </ligand>
</feature>
<keyword evidence="12 17" id="KW-0456">Lyase</keyword>
<feature type="binding site" evidence="17">
    <location>
        <position position="281"/>
    </location>
    <ligand>
        <name>(6S)-NADPHX</name>
        <dbReference type="ChEBI" id="CHEBI:64076"/>
    </ligand>
</feature>
<dbReference type="GO" id="GO:0052855">
    <property type="term" value="F:ADP-dependent NAD(P)H-hydrate dehydratase activity"/>
    <property type="evidence" value="ECO:0007669"/>
    <property type="project" value="UniProtKB-UniRule"/>
</dbReference>
<feature type="binding site" evidence="17">
    <location>
        <position position="331"/>
    </location>
    <ligand>
        <name>(6S)-NADPHX</name>
        <dbReference type="ChEBI" id="CHEBI:64076"/>
    </ligand>
</feature>
<accession>A0A6I3IPV5</accession>
<evidence type="ECO:0000256" key="11">
    <source>
        <dbReference type="ARBA" id="ARBA00023235"/>
    </source>
</evidence>
<dbReference type="PROSITE" id="PS51385">
    <property type="entry name" value="YJEF_N"/>
    <property type="match status" value="1"/>
</dbReference>
<dbReference type="Gene3D" id="3.40.50.10260">
    <property type="entry name" value="YjeF N-terminal domain"/>
    <property type="match status" value="1"/>
</dbReference>
<dbReference type="EC" id="4.2.1.136" evidence="17"/>
<comment type="cofactor">
    <cofactor evidence="17">
        <name>Mg(2+)</name>
        <dbReference type="ChEBI" id="CHEBI:18420"/>
    </cofactor>
</comment>
<dbReference type="Proteomes" id="UP000431092">
    <property type="component" value="Unassembled WGS sequence"/>
</dbReference>
<dbReference type="PANTHER" id="PTHR12592">
    <property type="entry name" value="ATP-DEPENDENT (S)-NAD(P)H-HYDRATE DEHYDRATASE FAMILY MEMBER"/>
    <property type="match status" value="1"/>
</dbReference>
<evidence type="ECO:0000259" key="19">
    <source>
        <dbReference type="PROSITE" id="PS51383"/>
    </source>
</evidence>
<evidence type="ECO:0000256" key="15">
    <source>
        <dbReference type="ARBA" id="ARBA00048238"/>
    </source>
</evidence>
<feature type="domain" description="YjeF N-terminal" evidence="20">
    <location>
        <begin position="10"/>
        <end position="230"/>
    </location>
</feature>
<dbReference type="EMBL" id="WLVL01000028">
    <property type="protein sequence ID" value="MTB71970.1"/>
    <property type="molecule type" value="Genomic_DNA"/>
</dbReference>
<dbReference type="InterPro" id="IPR036652">
    <property type="entry name" value="YjeF_N_dom_sf"/>
</dbReference>
<evidence type="ECO:0000313" key="21">
    <source>
        <dbReference type="EMBL" id="MTB71970.1"/>
    </source>
</evidence>
<organism evidence="21 22">
    <name type="scientific">Arsenicicoccus cauae</name>
    <dbReference type="NCBI Taxonomy" id="2663847"/>
    <lineage>
        <taxon>Bacteria</taxon>
        <taxon>Bacillati</taxon>
        <taxon>Actinomycetota</taxon>
        <taxon>Actinomycetes</taxon>
        <taxon>Micrococcales</taxon>
        <taxon>Intrasporangiaceae</taxon>
        <taxon>Arsenicicoccus</taxon>
    </lineage>
</organism>
<dbReference type="RefSeq" id="WP_154593255.1">
    <property type="nucleotide sequence ID" value="NZ_WLVL01000028.1"/>
</dbReference>
<comment type="similarity">
    <text evidence="17">Belongs to the NnrD/CARKD family.</text>
</comment>
<feature type="domain" description="YjeF C-terminal" evidence="19">
    <location>
        <begin position="246"/>
        <end position="520"/>
    </location>
</feature>
<dbReference type="SUPFAM" id="SSF53613">
    <property type="entry name" value="Ribokinase-like"/>
    <property type="match status" value="1"/>
</dbReference>
<evidence type="ECO:0000256" key="16">
    <source>
        <dbReference type="ARBA" id="ARBA00049209"/>
    </source>
</evidence>
<evidence type="ECO:0000256" key="9">
    <source>
        <dbReference type="ARBA" id="ARBA00022958"/>
    </source>
</evidence>
<evidence type="ECO:0000256" key="3">
    <source>
        <dbReference type="ARBA" id="ARBA00006001"/>
    </source>
</evidence>
<dbReference type="GO" id="GO:0046872">
    <property type="term" value="F:metal ion binding"/>
    <property type="evidence" value="ECO:0007669"/>
    <property type="project" value="UniProtKB-UniRule"/>
</dbReference>
<dbReference type="AlphaFoldDB" id="A0A6I3IPV5"/>
<dbReference type="PANTHER" id="PTHR12592:SF0">
    <property type="entry name" value="ATP-DEPENDENT (S)-NAD(P)H-HYDRATE DEHYDRATASE"/>
    <property type="match status" value="1"/>
</dbReference>
<evidence type="ECO:0000256" key="6">
    <source>
        <dbReference type="ARBA" id="ARBA00022741"/>
    </source>
</evidence>
<feature type="binding site" evidence="17">
    <location>
        <begin position="431"/>
        <end position="435"/>
    </location>
    <ligand>
        <name>AMP</name>
        <dbReference type="ChEBI" id="CHEBI:456215"/>
    </ligand>
</feature>
<keyword evidence="22" id="KW-1185">Reference proteome</keyword>
<keyword evidence="9 18" id="KW-0630">Potassium</keyword>
<comment type="function">
    <text evidence="17">Catalyzes the dehydration of the S-form of NAD(P)HX at the expense of ADP, which is converted to AMP. Together with NAD(P)HX epimerase, which catalyzes the epimerization of the S- and R-forms, the enzyme allows the repair of both epimers of NAD(P)HX, a damaged form of NAD(P)H that is a result of enzymatic or heat-dependent hydration.</text>
</comment>
<dbReference type="GO" id="GO:0052856">
    <property type="term" value="F:NAD(P)HX epimerase activity"/>
    <property type="evidence" value="ECO:0007669"/>
    <property type="project" value="UniProtKB-EC"/>
</dbReference>
<keyword evidence="7 17" id="KW-0067">ATP-binding</keyword>
<proteinExistence type="inferred from homology"/>
<comment type="caution">
    <text evidence="21">The sequence shown here is derived from an EMBL/GenBank/DDBJ whole genome shotgun (WGS) entry which is preliminary data.</text>
</comment>
<evidence type="ECO:0000256" key="18">
    <source>
        <dbReference type="PIRNR" id="PIRNR017184"/>
    </source>
</evidence>
<protein>
    <recommendedName>
        <fullName evidence="17">ADP-dependent (S)-NAD(P)H-hydrate dehydratase</fullName>
        <ecNumber evidence="17">4.2.1.136</ecNumber>
    </recommendedName>
    <alternativeName>
        <fullName evidence="17">ADP-dependent NAD(P)HX dehydratase</fullName>
    </alternativeName>
</protein>
<evidence type="ECO:0000256" key="17">
    <source>
        <dbReference type="HAMAP-Rule" id="MF_01965"/>
    </source>
</evidence>
<dbReference type="GO" id="GO:0046496">
    <property type="term" value="P:nicotinamide nucleotide metabolic process"/>
    <property type="evidence" value="ECO:0007669"/>
    <property type="project" value="UniProtKB-UniRule"/>
</dbReference>
<comment type="subunit">
    <text evidence="17">Homotetramer.</text>
</comment>
<comment type="similarity">
    <text evidence="3 18">In the N-terminal section; belongs to the NnrE/AIBP family.</text>
</comment>
<evidence type="ECO:0000256" key="5">
    <source>
        <dbReference type="ARBA" id="ARBA00022723"/>
    </source>
</evidence>
<comment type="catalytic activity">
    <reaction evidence="1 18">
        <text>(6R)-NADHX = (6S)-NADHX</text>
        <dbReference type="Rhea" id="RHEA:32215"/>
        <dbReference type="ChEBI" id="CHEBI:64074"/>
        <dbReference type="ChEBI" id="CHEBI:64075"/>
        <dbReference type="EC" id="5.1.99.6"/>
    </reaction>
</comment>
<dbReference type="Pfam" id="PF03853">
    <property type="entry name" value="YjeF_N"/>
    <property type="match status" value="1"/>
</dbReference>
<keyword evidence="10 17" id="KW-0520">NAD</keyword>
<comment type="catalytic activity">
    <reaction evidence="2 18">
        <text>(6R)-NADPHX = (6S)-NADPHX</text>
        <dbReference type="Rhea" id="RHEA:32227"/>
        <dbReference type="ChEBI" id="CHEBI:64076"/>
        <dbReference type="ChEBI" id="CHEBI:64077"/>
        <dbReference type="EC" id="5.1.99.6"/>
    </reaction>
</comment>
<dbReference type="InterPro" id="IPR000631">
    <property type="entry name" value="CARKD"/>
</dbReference>
<comment type="catalytic activity">
    <reaction evidence="15 17 18">
        <text>(6S)-NADHX + ADP = AMP + phosphate + NADH + H(+)</text>
        <dbReference type="Rhea" id="RHEA:32223"/>
        <dbReference type="ChEBI" id="CHEBI:15378"/>
        <dbReference type="ChEBI" id="CHEBI:43474"/>
        <dbReference type="ChEBI" id="CHEBI:57945"/>
        <dbReference type="ChEBI" id="CHEBI:64074"/>
        <dbReference type="ChEBI" id="CHEBI:456215"/>
        <dbReference type="ChEBI" id="CHEBI:456216"/>
        <dbReference type="EC" id="4.2.1.136"/>
    </reaction>
</comment>
<comment type="similarity">
    <text evidence="4 18">In the C-terminal section; belongs to the NnrD/CARKD family.</text>
</comment>
<feature type="binding site" evidence="17">
    <location>
        <position position="464"/>
    </location>
    <ligand>
        <name>(6S)-NADPHX</name>
        <dbReference type="ChEBI" id="CHEBI:64076"/>
    </ligand>
</feature>
<feature type="binding site" evidence="17">
    <location>
        <position position="463"/>
    </location>
    <ligand>
        <name>AMP</name>
        <dbReference type="ChEBI" id="CHEBI:456215"/>
    </ligand>
</feature>
<evidence type="ECO:0000256" key="7">
    <source>
        <dbReference type="ARBA" id="ARBA00022840"/>
    </source>
</evidence>
<evidence type="ECO:0000256" key="8">
    <source>
        <dbReference type="ARBA" id="ARBA00022857"/>
    </source>
</evidence>
<keyword evidence="11 18" id="KW-0413">Isomerase</keyword>
<evidence type="ECO:0000256" key="14">
    <source>
        <dbReference type="ARBA" id="ARBA00025153"/>
    </source>
</evidence>
<dbReference type="Pfam" id="PF01256">
    <property type="entry name" value="Carb_kinase"/>
    <property type="match status" value="1"/>
</dbReference>
<dbReference type="GO" id="GO:0005524">
    <property type="term" value="F:ATP binding"/>
    <property type="evidence" value="ECO:0007669"/>
    <property type="project" value="UniProtKB-UniRule"/>
</dbReference>
<comment type="catalytic activity">
    <reaction evidence="16 17 18">
        <text>(6S)-NADPHX + ADP = AMP + phosphate + NADPH + H(+)</text>
        <dbReference type="Rhea" id="RHEA:32235"/>
        <dbReference type="ChEBI" id="CHEBI:15378"/>
        <dbReference type="ChEBI" id="CHEBI:43474"/>
        <dbReference type="ChEBI" id="CHEBI:57783"/>
        <dbReference type="ChEBI" id="CHEBI:64076"/>
        <dbReference type="ChEBI" id="CHEBI:456215"/>
        <dbReference type="ChEBI" id="CHEBI:456216"/>
        <dbReference type="EC" id="4.2.1.136"/>
    </reaction>
</comment>
<sequence length="528" mass="53769">MIQAWSVDDVRAAEERAMAQLPDGELMQRAATGLAQVVAARLPDDTSTQPLVVALVGGGNNGGDALWALAHLADLVGEPLDLVAVLTSEHRHEEGLRAARRAEVEIVDATRGGSKGGSKARRRSKALDHAVEALAVADVVLDGVLGIGGRPGLPDLVTELLEAIGADAHVIAVDVPSGVDPMGEIVGGAGVFADETVTFGCAKPVHVLGTASRCGMLTVVDIGLDLGRDHASASAARTAPAAERVDHDDVAALWPVPGPEDDKYSRGVVGVVAGGEVYTGAPLLSVTAAVCAGAGMVRYVGPPGPTQLVRAEVPEAVHGTGRVQAWVVGPGLDAHPHSWDQLGLAQVEAARRALDSELPCLVDAGGLDLLDGPRTHAGARTLLTPHAGELARLLARLDPEASGLDRERVVVEPLRWARRAADLLRATVLLKGSTTYVVPPPASGLAVRAQADAPAWAGTAGSGDVLAGLAGTLLAAGLDPVDAGSLAALVHGVAAHDANPGGPVRALEIAQQVPRTVARLLARAAEVG</sequence>
<evidence type="ECO:0000256" key="1">
    <source>
        <dbReference type="ARBA" id="ARBA00000013"/>
    </source>
</evidence>
<keyword evidence="6 17" id="KW-0547">Nucleotide-binding</keyword>
<evidence type="ECO:0000256" key="4">
    <source>
        <dbReference type="ARBA" id="ARBA00009524"/>
    </source>
</evidence>
<evidence type="ECO:0000256" key="10">
    <source>
        <dbReference type="ARBA" id="ARBA00023027"/>
    </source>
</evidence>
<dbReference type="SUPFAM" id="SSF64153">
    <property type="entry name" value="YjeF N-terminal domain-like"/>
    <property type="match status" value="1"/>
</dbReference>
<dbReference type="CDD" id="cd01171">
    <property type="entry name" value="YXKO-related"/>
    <property type="match status" value="1"/>
</dbReference>
<keyword evidence="8 17" id="KW-0521">NADP</keyword>